<dbReference type="Proteomes" id="UP000711488">
    <property type="component" value="Unassembled WGS sequence"/>
</dbReference>
<sequence>MARVWNSPDAYIRQTAVLLLTLGLCVGLPTYLLGVGSPLQNRPSRPTEHSVPHVPESHRTPPSGAKDSSLNHTVPVPQLVHVNRPSFESQGYESPEQFDEDFSAKRFGVFGRRRVIRAVEPEGIEILAEQLIAEAEGQPADAEGRFSRGRLDGTRVSYPNYIGGYGNTYGGYHGEQHGGPREGIYNGQYGVQYSGPQGLQYGDPQGVQYGGLQGVQYFGQHGGLHGGQVGGQQGVQYFGVHGAQYGGLNGGPYGGQISHSKQEYVSHSHAGYHPYNNHNQGYYGGSPILYGPNYPIYGNGGYGW</sequence>
<protein>
    <submittedName>
        <fullName evidence="2">Uncharacterized protein</fullName>
    </submittedName>
</protein>
<gene>
    <name evidence="2" type="ORF">HAZT_HAZT002071</name>
</gene>
<dbReference type="AlphaFoldDB" id="A0A6A0H1G8"/>
<reference evidence="2" key="3">
    <citation type="submission" date="2019-06" db="EMBL/GenBank/DDBJ databases">
        <authorList>
            <person name="Poynton C."/>
            <person name="Hasenbein S."/>
            <person name="Benoit J.B."/>
            <person name="Sepulveda M.S."/>
            <person name="Poelchau M.F."/>
            <person name="Murali S.C."/>
            <person name="Chen S."/>
            <person name="Glastad K.M."/>
            <person name="Werren J.H."/>
            <person name="Vineis J.H."/>
            <person name="Bowen J.L."/>
            <person name="Friedrich M."/>
            <person name="Jones J."/>
            <person name="Robertson H.M."/>
            <person name="Feyereisen R."/>
            <person name="Mechler-Hickson A."/>
            <person name="Mathers N."/>
            <person name="Lee C.E."/>
            <person name="Colbourne J.K."/>
            <person name="Biales A."/>
            <person name="Johnston J.S."/>
            <person name="Wellborn G.A."/>
            <person name="Rosendale A.J."/>
            <person name="Cridge A.G."/>
            <person name="Munoz-Torres M.C."/>
            <person name="Bain P.A."/>
            <person name="Manny A.R."/>
            <person name="Major K.M."/>
            <person name="Lambert F.N."/>
            <person name="Vulpe C.D."/>
            <person name="Tuck P."/>
            <person name="Blalock B.J."/>
            <person name="Lin Y.-Y."/>
            <person name="Smith M.E."/>
            <person name="Ochoa-Acuna H."/>
            <person name="Chen M.-J.M."/>
            <person name="Childers C.P."/>
            <person name="Qu J."/>
            <person name="Dugan S."/>
            <person name="Lee S.L."/>
            <person name="Chao H."/>
            <person name="Dinh H."/>
            <person name="Han Y."/>
            <person name="Doddapaneni H."/>
            <person name="Worley K.C."/>
            <person name="Muzny D.M."/>
            <person name="Gibbs R.A."/>
            <person name="Richards S."/>
        </authorList>
    </citation>
    <scope>NUCLEOTIDE SEQUENCE</scope>
    <source>
        <strain evidence="2">HAZT.00-mixed</strain>
        <tissue evidence="2">Whole organism</tissue>
    </source>
</reference>
<name>A0A6A0H1G8_HYAAZ</name>
<evidence type="ECO:0000256" key="1">
    <source>
        <dbReference type="SAM" id="MobiDB-lite"/>
    </source>
</evidence>
<proteinExistence type="predicted"/>
<comment type="caution">
    <text evidence="2">The sequence shown here is derived from an EMBL/GenBank/DDBJ whole genome shotgun (WGS) entry which is preliminary data.</text>
</comment>
<dbReference type="EMBL" id="JQDR03010647">
    <property type="protein sequence ID" value="KAA0193935.1"/>
    <property type="molecule type" value="Genomic_DNA"/>
</dbReference>
<feature type="region of interest" description="Disordered" evidence="1">
    <location>
        <begin position="39"/>
        <end position="71"/>
    </location>
</feature>
<feature type="compositionally biased region" description="Basic and acidic residues" evidence="1">
    <location>
        <begin position="45"/>
        <end position="59"/>
    </location>
</feature>
<reference evidence="2" key="2">
    <citation type="journal article" date="2018" name="Environ. Sci. Technol.">
        <title>The Toxicogenome of Hyalella azteca: A Model for Sediment Ecotoxicology and Evolutionary Toxicology.</title>
        <authorList>
            <person name="Poynton H.C."/>
            <person name="Hasenbein S."/>
            <person name="Benoit J.B."/>
            <person name="Sepulveda M.S."/>
            <person name="Poelchau M.F."/>
            <person name="Hughes D.S.T."/>
            <person name="Murali S.C."/>
            <person name="Chen S."/>
            <person name="Glastad K.M."/>
            <person name="Goodisman M.A.D."/>
            <person name="Werren J.H."/>
            <person name="Vineis J.H."/>
            <person name="Bowen J.L."/>
            <person name="Friedrich M."/>
            <person name="Jones J."/>
            <person name="Robertson H.M."/>
            <person name="Feyereisen R."/>
            <person name="Mechler-Hickson A."/>
            <person name="Mathers N."/>
            <person name="Lee C.E."/>
            <person name="Colbourne J.K."/>
            <person name="Biales A."/>
            <person name="Johnston J.S."/>
            <person name="Wellborn G.A."/>
            <person name="Rosendale A.J."/>
            <person name="Cridge A.G."/>
            <person name="Munoz-Torres M.C."/>
            <person name="Bain P.A."/>
            <person name="Manny A.R."/>
            <person name="Major K.M."/>
            <person name="Lambert F.N."/>
            <person name="Vulpe C.D."/>
            <person name="Tuck P."/>
            <person name="Blalock B.J."/>
            <person name="Lin Y.Y."/>
            <person name="Smith M.E."/>
            <person name="Ochoa-Acuna H."/>
            <person name="Chen M.M."/>
            <person name="Childers C.P."/>
            <person name="Qu J."/>
            <person name="Dugan S."/>
            <person name="Lee S.L."/>
            <person name="Chao H."/>
            <person name="Dinh H."/>
            <person name="Han Y."/>
            <person name="Doddapaneni H."/>
            <person name="Worley K.C."/>
            <person name="Muzny D.M."/>
            <person name="Gibbs R.A."/>
            <person name="Richards S."/>
        </authorList>
    </citation>
    <scope>NUCLEOTIDE SEQUENCE</scope>
    <source>
        <strain evidence="2">HAZT.00-mixed</strain>
        <tissue evidence="2">Whole organism</tissue>
    </source>
</reference>
<evidence type="ECO:0000313" key="2">
    <source>
        <dbReference type="EMBL" id="KAA0193935.1"/>
    </source>
</evidence>
<reference evidence="2" key="1">
    <citation type="submission" date="2014-08" db="EMBL/GenBank/DDBJ databases">
        <authorList>
            <person name="Murali S."/>
            <person name="Richards S."/>
            <person name="Bandaranaike D."/>
            <person name="Bellair M."/>
            <person name="Blankenburg K."/>
            <person name="Chao H."/>
            <person name="Dinh H."/>
            <person name="Doddapaneni H."/>
            <person name="Dugan-Rocha S."/>
            <person name="Elkadiri S."/>
            <person name="Gnanaolivu R."/>
            <person name="Hughes D."/>
            <person name="Lee S."/>
            <person name="Li M."/>
            <person name="Ming W."/>
            <person name="Munidasa M."/>
            <person name="Muniz J."/>
            <person name="Nguyen L."/>
            <person name="Osuji N."/>
            <person name="Pu L.-L."/>
            <person name="Puazo M."/>
            <person name="Skinner E."/>
            <person name="Qu C."/>
            <person name="Quiroz J."/>
            <person name="Raj R."/>
            <person name="Weissenberger G."/>
            <person name="Xin Y."/>
            <person name="Zou X."/>
            <person name="Han Y."/>
            <person name="Worley K."/>
            <person name="Muzny D."/>
            <person name="Gibbs R."/>
        </authorList>
    </citation>
    <scope>NUCLEOTIDE SEQUENCE</scope>
    <source>
        <strain evidence="2">HAZT.00-mixed</strain>
        <tissue evidence="2">Whole organism</tissue>
    </source>
</reference>
<organism evidence="2">
    <name type="scientific">Hyalella azteca</name>
    <name type="common">Amphipod</name>
    <dbReference type="NCBI Taxonomy" id="294128"/>
    <lineage>
        <taxon>Eukaryota</taxon>
        <taxon>Metazoa</taxon>
        <taxon>Ecdysozoa</taxon>
        <taxon>Arthropoda</taxon>
        <taxon>Crustacea</taxon>
        <taxon>Multicrustacea</taxon>
        <taxon>Malacostraca</taxon>
        <taxon>Eumalacostraca</taxon>
        <taxon>Peracarida</taxon>
        <taxon>Amphipoda</taxon>
        <taxon>Senticaudata</taxon>
        <taxon>Talitrida</taxon>
        <taxon>Talitroidea</taxon>
        <taxon>Hyalellidae</taxon>
        <taxon>Hyalella</taxon>
    </lineage>
</organism>
<accession>A0A6A0H1G8</accession>